<organism evidence="1 2">
    <name type="scientific">Bacillus subtilis</name>
    <dbReference type="NCBI Taxonomy" id="1423"/>
    <lineage>
        <taxon>Bacteria</taxon>
        <taxon>Bacillati</taxon>
        <taxon>Bacillota</taxon>
        <taxon>Bacilli</taxon>
        <taxon>Bacillales</taxon>
        <taxon>Bacillaceae</taxon>
        <taxon>Bacillus</taxon>
    </lineage>
</organism>
<gene>
    <name evidence="1" type="ORF">QL281_22240</name>
</gene>
<dbReference type="Proteomes" id="UP001229422">
    <property type="component" value="Chromosome"/>
</dbReference>
<proteinExistence type="predicted"/>
<dbReference type="RefSeq" id="WP_234939186.1">
    <property type="nucleotide sequence ID" value="NZ_CP035406.1"/>
</dbReference>
<dbReference type="AlphaFoldDB" id="A0AAQ3IHZ5"/>
<protein>
    <submittedName>
        <fullName evidence="1">Uncharacterized protein</fullName>
    </submittedName>
</protein>
<dbReference type="EMBL" id="CP125292">
    <property type="protein sequence ID" value="WHM21453.1"/>
    <property type="molecule type" value="Genomic_DNA"/>
</dbReference>
<evidence type="ECO:0000313" key="1">
    <source>
        <dbReference type="EMBL" id="WHM21453.1"/>
    </source>
</evidence>
<sequence>MKIKLDKDYMVNELGLPESSILEEITDTSRWSIHYRIVFSIRVAFLKLSIAKAQLKTSMKALGNLKIKLIVMKWS</sequence>
<accession>A0AAQ3IHZ5</accession>
<reference evidence="1" key="1">
    <citation type="submission" date="2023-05" db="EMBL/GenBank/DDBJ databases">
        <title>Complete genome sequence of Bacillus subtilis SRCM117797 isolated from Soybean paste.</title>
        <authorList>
            <person name="Abraha H.B."/>
            <person name="Kim K.-P."/>
            <person name="Ryu M.-S."/>
            <person name="Jeong D.-Y."/>
        </authorList>
    </citation>
    <scope>NUCLEOTIDE SEQUENCE</scope>
    <source>
        <strain evidence="1">SRCM117797</strain>
    </source>
</reference>
<name>A0AAQ3IHZ5_BACIU</name>
<evidence type="ECO:0000313" key="2">
    <source>
        <dbReference type="Proteomes" id="UP001229422"/>
    </source>
</evidence>